<dbReference type="CDD" id="cd00761">
    <property type="entry name" value="Glyco_tranf_GTA_type"/>
    <property type="match status" value="1"/>
</dbReference>
<evidence type="ECO:0000259" key="10">
    <source>
        <dbReference type="Pfam" id="PF00535"/>
    </source>
</evidence>
<evidence type="ECO:0000256" key="9">
    <source>
        <dbReference type="ARBA" id="ARBA00040345"/>
    </source>
</evidence>
<evidence type="ECO:0000256" key="2">
    <source>
        <dbReference type="ARBA" id="ARBA00022475"/>
    </source>
</evidence>
<evidence type="ECO:0000313" key="11">
    <source>
        <dbReference type="EMBL" id="GAA1991831.1"/>
    </source>
</evidence>
<accession>A0ABP5E881</accession>
<protein>
    <recommendedName>
        <fullName evidence="9">4,4'-diaponeurosporenoate glycosyltransferase</fullName>
    </recommendedName>
</protein>
<comment type="subcellular location">
    <subcellularLocation>
        <location evidence="1">Cell membrane</location>
    </subcellularLocation>
</comment>
<evidence type="ECO:0000256" key="1">
    <source>
        <dbReference type="ARBA" id="ARBA00004236"/>
    </source>
</evidence>
<dbReference type="Gene3D" id="3.90.550.10">
    <property type="entry name" value="Spore Coat Polysaccharide Biosynthesis Protein SpsA, Chain A"/>
    <property type="match status" value="1"/>
</dbReference>
<dbReference type="InterPro" id="IPR001173">
    <property type="entry name" value="Glyco_trans_2-like"/>
</dbReference>
<keyword evidence="4" id="KW-0808">Transferase</keyword>
<comment type="caution">
    <text evidence="11">The sequence shown here is derived from an EMBL/GenBank/DDBJ whole genome shotgun (WGS) entry which is preliminary data.</text>
</comment>
<dbReference type="InterPro" id="IPR029044">
    <property type="entry name" value="Nucleotide-diphossugar_trans"/>
</dbReference>
<feature type="domain" description="Glycosyltransferase 2-like" evidence="10">
    <location>
        <begin position="18"/>
        <end position="140"/>
    </location>
</feature>
<evidence type="ECO:0000256" key="6">
    <source>
        <dbReference type="ARBA" id="ARBA00037281"/>
    </source>
</evidence>
<dbReference type="PANTHER" id="PTHR43646">
    <property type="entry name" value="GLYCOSYLTRANSFERASE"/>
    <property type="match status" value="1"/>
</dbReference>
<evidence type="ECO:0000313" key="12">
    <source>
        <dbReference type="Proteomes" id="UP001500326"/>
    </source>
</evidence>
<comment type="pathway">
    <text evidence="7">Carotenoid biosynthesis; staphyloxanthin biosynthesis; staphyloxanthin from farnesyl diphosphate: step 4/5.</text>
</comment>
<evidence type="ECO:0000256" key="5">
    <source>
        <dbReference type="ARBA" id="ARBA00023136"/>
    </source>
</evidence>
<organism evidence="11 12">
    <name type="scientific">Microbacterium pumilum</name>
    <dbReference type="NCBI Taxonomy" id="344165"/>
    <lineage>
        <taxon>Bacteria</taxon>
        <taxon>Bacillati</taxon>
        <taxon>Actinomycetota</taxon>
        <taxon>Actinomycetes</taxon>
        <taxon>Micrococcales</taxon>
        <taxon>Microbacteriaceae</taxon>
        <taxon>Microbacterium</taxon>
    </lineage>
</organism>
<dbReference type="EMBL" id="BAAAOH010000001">
    <property type="protein sequence ID" value="GAA1991831.1"/>
    <property type="molecule type" value="Genomic_DNA"/>
</dbReference>
<keyword evidence="2" id="KW-1003">Cell membrane</keyword>
<gene>
    <name evidence="11" type="ORF">GCM10009777_29070</name>
</gene>
<dbReference type="Proteomes" id="UP001500326">
    <property type="component" value="Unassembled WGS sequence"/>
</dbReference>
<keyword evidence="3" id="KW-0328">Glycosyltransferase</keyword>
<comment type="function">
    <text evidence="6">Catalyzes the glycosylation of 4,4'-diaponeurosporenoate, i.e. the esterification of glucose at the C1'' position with the carboxyl group of 4,4'-diaponeurosporenic acid, to form glycosyl-4,4'-diaponeurosporenoate. This is a step in the biosynthesis of staphyloxanthin, an orange pigment present in most staphylococci strains.</text>
</comment>
<dbReference type="RefSeq" id="WP_344063718.1">
    <property type="nucleotide sequence ID" value="NZ_BAAAOH010000001.1"/>
</dbReference>
<reference evidence="12" key="1">
    <citation type="journal article" date="2019" name="Int. J. Syst. Evol. Microbiol.">
        <title>The Global Catalogue of Microorganisms (GCM) 10K type strain sequencing project: providing services to taxonomists for standard genome sequencing and annotation.</title>
        <authorList>
            <consortium name="The Broad Institute Genomics Platform"/>
            <consortium name="The Broad Institute Genome Sequencing Center for Infectious Disease"/>
            <person name="Wu L."/>
            <person name="Ma J."/>
        </authorList>
    </citation>
    <scope>NUCLEOTIDE SEQUENCE [LARGE SCALE GENOMIC DNA]</scope>
    <source>
        <strain evidence="12">JCM 14902</strain>
    </source>
</reference>
<evidence type="ECO:0000256" key="7">
    <source>
        <dbReference type="ARBA" id="ARBA00037904"/>
    </source>
</evidence>
<evidence type="ECO:0000256" key="8">
    <source>
        <dbReference type="ARBA" id="ARBA00038120"/>
    </source>
</evidence>
<comment type="similarity">
    <text evidence="8">Belongs to the glycosyltransferase 2 family. CrtQ subfamily.</text>
</comment>
<name>A0ABP5E881_9MICO</name>
<evidence type="ECO:0000256" key="3">
    <source>
        <dbReference type="ARBA" id="ARBA00022676"/>
    </source>
</evidence>
<evidence type="ECO:0000256" key="4">
    <source>
        <dbReference type="ARBA" id="ARBA00022679"/>
    </source>
</evidence>
<dbReference type="SUPFAM" id="SSF53448">
    <property type="entry name" value="Nucleotide-diphospho-sugar transferases"/>
    <property type="match status" value="1"/>
</dbReference>
<dbReference type="Pfam" id="PF00535">
    <property type="entry name" value="Glycos_transf_2"/>
    <property type="match status" value="1"/>
</dbReference>
<sequence>MTQESEVPAASGTSNRVSVVIPAKDDSDSLARCLAALGAQTRPPDEIIVVDNGSSDATPDVAAAAGATLVRCPEPGIPAASAAAYDHATGELILRLDADCVPSPRWVEAMASAFEERPDVAVFTGGAAFIDGPHWLRRPLAAVYLGAYAVVVTPALGHLPLFGSNLALRRDAWHDVRATVHRHDGEIHDDLDLAFHIGEGHRIRFIRGASMGMSMRPFSSASSLVVRVRRGFRTVGVHWPRDFPPFRWLRLAVRARGSAVRLSPAPATRA</sequence>
<proteinExistence type="inferred from homology"/>
<keyword evidence="12" id="KW-1185">Reference proteome</keyword>
<dbReference type="PANTHER" id="PTHR43646:SF2">
    <property type="entry name" value="GLYCOSYLTRANSFERASE 2-LIKE DOMAIN-CONTAINING PROTEIN"/>
    <property type="match status" value="1"/>
</dbReference>
<keyword evidence="5" id="KW-0472">Membrane</keyword>